<evidence type="ECO:0008006" key="4">
    <source>
        <dbReference type="Google" id="ProtNLM"/>
    </source>
</evidence>
<feature type="region of interest" description="Disordered" evidence="1">
    <location>
        <begin position="22"/>
        <end position="64"/>
    </location>
</feature>
<gene>
    <name evidence="3" type="ORF">BE221DRAFT_212580</name>
</gene>
<keyword evidence="2" id="KW-0732">Signal</keyword>
<evidence type="ECO:0000313" key="3">
    <source>
        <dbReference type="EMBL" id="OUS46452.1"/>
    </source>
</evidence>
<dbReference type="AlphaFoldDB" id="A0A1Y5IH84"/>
<dbReference type="eggNOG" id="ENOG502S43N">
    <property type="taxonomic scope" value="Eukaryota"/>
</dbReference>
<accession>A0A1Y5IH84</accession>
<organism evidence="3">
    <name type="scientific">Ostreococcus tauri</name>
    <name type="common">Marine green alga</name>
    <dbReference type="NCBI Taxonomy" id="70448"/>
    <lineage>
        <taxon>Eukaryota</taxon>
        <taxon>Viridiplantae</taxon>
        <taxon>Chlorophyta</taxon>
        <taxon>Mamiellophyceae</taxon>
        <taxon>Mamiellales</taxon>
        <taxon>Bathycoccaceae</taxon>
        <taxon>Ostreococcus</taxon>
    </lineage>
</organism>
<dbReference type="EMBL" id="KZ155783">
    <property type="protein sequence ID" value="OUS46452.1"/>
    <property type="molecule type" value="Genomic_DNA"/>
</dbReference>
<reference evidence="3" key="1">
    <citation type="submission" date="2017-04" db="EMBL/GenBank/DDBJ databases">
        <title>Population genomics of picophytoplankton unveils novel chromosome hypervariability.</title>
        <authorList>
            <consortium name="DOE Joint Genome Institute"/>
            <person name="Blanc-Mathieu R."/>
            <person name="Krasovec M."/>
            <person name="Hebrard M."/>
            <person name="Yau S."/>
            <person name="Desgranges E."/>
            <person name="Martin J."/>
            <person name="Schackwitz W."/>
            <person name="Kuo A."/>
            <person name="Salin G."/>
            <person name="Donnadieu C."/>
            <person name="Desdevises Y."/>
            <person name="Sanchez-Ferandin S."/>
            <person name="Moreau H."/>
            <person name="Rivals E."/>
            <person name="Grigoriev I.V."/>
            <person name="Grimsley N."/>
            <person name="Eyre-Walker A."/>
            <person name="Piganeau G."/>
        </authorList>
    </citation>
    <scope>NUCLEOTIDE SEQUENCE [LARGE SCALE GENOMIC DNA]</scope>
    <source>
        <strain evidence="3">RCC 1115</strain>
    </source>
</reference>
<dbReference type="Proteomes" id="UP000195557">
    <property type="component" value="Unassembled WGS sequence"/>
</dbReference>
<name>A0A1Y5IH84_OSTTA</name>
<feature type="chain" id="PRO_5012057030" description="Myb-like domain-containing protein" evidence="2">
    <location>
        <begin position="20"/>
        <end position="219"/>
    </location>
</feature>
<feature type="signal peptide" evidence="2">
    <location>
        <begin position="1"/>
        <end position="19"/>
    </location>
</feature>
<sequence>MRAAAVFRLFFLLIPTARGAARGGDARARRRRARATNARQSLEAPRGFKRTRRPHRDLDATGRRDGTTMSIADARVRWANDMRAVVTRADALRSDGSIDQNFFKPKRVVFETQSKKWGDDERERLLRGLETHGVGAWGVMKRELLPEWDTLQLRVKASKMMGTQSLARYPKWRGDAAAVKAEYEKNKAIGEATGCWKNGTLVEDDDGSVAKYMAEHGLT</sequence>
<protein>
    <recommendedName>
        <fullName evidence="4">Myb-like domain-containing protein</fullName>
    </recommendedName>
</protein>
<proteinExistence type="predicted"/>
<evidence type="ECO:0000256" key="2">
    <source>
        <dbReference type="SAM" id="SignalP"/>
    </source>
</evidence>
<evidence type="ECO:0000256" key="1">
    <source>
        <dbReference type="SAM" id="MobiDB-lite"/>
    </source>
</evidence>